<dbReference type="InterPro" id="IPR001126">
    <property type="entry name" value="UmuC"/>
</dbReference>
<evidence type="ECO:0000256" key="7">
    <source>
        <dbReference type="ARBA" id="ARBA00023204"/>
    </source>
</evidence>
<dbReference type="InterPro" id="IPR043502">
    <property type="entry name" value="DNA/RNA_pol_sf"/>
</dbReference>
<name>A0A3T2HEM0_LISMN</name>
<evidence type="ECO:0000313" key="10">
    <source>
        <dbReference type="EMBL" id="EAH0253592.1"/>
    </source>
</evidence>
<keyword evidence="2" id="KW-0515">Mutator protein</keyword>
<dbReference type="SUPFAM" id="SSF100879">
    <property type="entry name" value="Lesion bypass DNA polymerase (Y-family), little finger domain"/>
    <property type="match status" value="1"/>
</dbReference>
<keyword evidence="4" id="KW-0460">Magnesium</keyword>
<dbReference type="Gene3D" id="3.30.70.270">
    <property type="match status" value="1"/>
</dbReference>
<dbReference type="EMBL" id="AABEVT010000010">
    <property type="protein sequence ID" value="EAH0253592.1"/>
    <property type="molecule type" value="Genomic_DNA"/>
</dbReference>
<dbReference type="EMBL" id="QDAY01000008">
    <property type="protein sequence ID" value="KAA9446577.1"/>
    <property type="molecule type" value="Genomic_DNA"/>
</dbReference>
<dbReference type="GO" id="GO:0003684">
    <property type="term" value="F:damaged DNA binding"/>
    <property type="evidence" value="ECO:0007669"/>
    <property type="project" value="InterPro"/>
</dbReference>
<evidence type="ECO:0000313" key="12">
    <source>
        <dbReference type="Proteomes" id="UP000337746"/>
    </source>
</evidence>
<dbReference type="InterPro" id="IPR050116">
    <property type="entry name" value="DNA_polymerase-Y"/>
</dbReference>
<keyword evidence="6" id="KW-0238">DNA-binding</keyword>
<evidence type="ECO:0000313" key="14">
    <source>
        <dbReference type="Proteomes" id="UP000566597"/>
    </source>
</evidence>
<dbReference type="GO" id="GO:0005829">
    <property type="term" value="C:cytosol"/>
    <property type="evidence" value="ECO:0007669"/>
    <property type="project" value="TreeGrafter"/>
</dbReference>
<evidence type="ECO:0000256" key="5">
    <source>
        <dbReference type="ARBA" id="ARBA00022932"/>
    </source>
</evidence>
<evidence type="ECO:0000259" key="8">
    <source>
        <dbReference type="PROSITE" id="PS50173"/>
    </source>
</evidence>
<dbReference type="PROSITE" id="PS50173">
    <property type="entry name" value="UMUC"/>
    <property type="match status" value="1"/>
</dbReference>
<keyword evidence="5" id="KW-0239">DNA-directed DNA polymerase</keyword>
<reference evidence="9 12" key="2">
    <citation type="submission" date="2018-06" db="EMBL/GenBank/DDBJ databases">
        <authorList>
            <consortium name="GenomeTrakr: Next Generation Sequencing Network for Food Pathogen Tracability"/>
        </authorList>
    </citation>
    <scope>NUCLEOTIDE SEQUENCE [LARGE SCALE GENOMIC DNA]</scope>
    <source>
        <strain evidence="9 12">FLAG-54356</strain>
    </source>
</reference>
<dbReference type="AlphaFoldDB" id="A0A3T2HEM0"/>
<dbReference type="EMBL" id="AABAWE010000009">
    <property type="protein sequence ID" value="EAG2088432.1"/>
    <property type="molecule type" value="Genomic_DNA"/>
</dbReference>
<evidence type="ECO:0000256" key="3">
    <source>
        <dbReference type="ARBA" id="ARBA00022679"/>
    </source>
</evidence>
<proteinExistence type="inferred from homology"/>
<dbReference type="Proteomes" id="UP000566597">
    <property type="component" value="Unassembled WGS sequence"/>
</dbReference>
<evidence type="ECO:0000313" key="11">
    <source>
        <dbReference type="EMBL" id="KAA9446577.1"/>
    </source>
</evidence>
<dbReference type="InterPro" id="IPR017961">
    <property type="entry name" value="DNA_pol_Y-fam_little_finger"/>
</dbReference>
<dbReference type="GO" id="GO:0003887">
    <property type="term" value="F:DNA-directed DNA polymerase activity"/>
    <property type="evidence" value="ECO:0007669"/>
    <property type="project" value="UniProtKB-KW"/>
</dbReference>
<dbReference type="InterPro" id="IPR024728">
    <property type="entry name" value="PolY_HhH_motif"/>
</dbReference>
<dbReference type="Pfam" id="PF11798">
    <property type="entry name" value="IMS_HHH"/>
    <property type="match status" value="1"/>
</dbReference>
<dbReference type="Proteomes" id="UP000460224">
    <property type="component" value="Unassembled WGS sequence"/>
</dbReference>
<evidence type="ECO:0000313" key="13">
    <source>
        <dbReference type="Proteomes" id="UP000460224"/>
    </source>
</evidence>
<evidence type="ECO:0000256" key="4">
    <source>
        <dbReference type="ARBA" id="ARBA00022842"/>
    </source>
</evidence>
<evidence type="ECO:0000256" key="6">
    <source>
        <dbReference type="ARBA" id="ARBA00023125"/>
    </source>
</evidence>
<dbReference type="Pfam" id="PF11799">
    <property type="entry name" value="IMS_C"/>
    <property type="match status" value="1"/>
</dbReference>
<dbReference type="InterPro" id="IPR036775">
    <property type="entry name" value="DNA_pol_Y-fam_lit_finger_sf"/>
</dbReference>
<feature type="domain" description="UmuC" evidence="8">
    <location>
        <begin position="15"/>
        <end position="205"/>
    </location>
</feature>
<dbReference type="GO" id="GO:0042276">
    <property type="term" value="P:error-prone translesion synthesis"/>
    <property type="evidence" value="ECO:0007669"/>
    <property type="project" value="TreeGrafter"/>
</dbReference>
<dbReference type="CDD" id="cd01700">
    <property type="entry name" value="PolY_Pol_V_umuC"/>
    <property type="match status" value="1"/>
</dbReference>
<dbReference type="Gene3D" id="1.10.150.20">
    <property type="entry name" value="5' to 3' exonuclease, C-terminal subdomain"/>
    <property type="match status" value="1"/>
</dbReference>
<comment type="caution">
    <text evidence="9">The sequence shown here is derived from an EMBL/GenBank/DDBJ whole genome shotgun (WGS) entry which is preliminary data.</text>
</comment>
<keyword evidence="7" id="KW-0234">DNA repair</keyword>
<comment type="similarity">
    <text evidence="1">Belongs to the DNA polymerase type-Y family.</text>
</comment>
<sequence>MVQVEDYTHVPSRDILCVDVKSFFASVECVKRGLDPLQAFLVVMSNADRAGGLVLAASPQMKKVFRIKTGSRKFEVPEDDPRIIIAPPRMKLYLKVNELIQKIFLRYVSREDFHVYSIDEAFLDVTNSKKLFGSAEEIAKKIQTDILKELRLYVTVGIGDNPLLAKLALDNAAKHQKSGIAEWRYKDVPATVWKIRPITDFWGIGKRTAFQLERMGIYSIYGLSQMPPSYLKKRLGVIGEQLYYHSHGIDYSRLSEKYKPLEKSYGKSQILEKDYHDPEQVAVIIQEMVEEVAMRLRNHHVDTSVIHLSAGYSRYSTRNGFSHQKKIMATNSSKELVPYFLEMFWKYQENDAVRSVAVSCGGIKRKTSMQLSVFEDYTKTLQQEQLERTIDKIRDRYGFKALMHANSLIDGATGLKDLIWSVGIKDKIVITIFLCHICLSGVKSREYISE</sequence>
<dbReference type="Pfam" id="PF00817">
    <property type="entry name" value="IMS"/>
    <property type="match status" value="1"/>
</dbReference>
<keyword evidence="3" id="KW-0808">Transferase</keyword>
<keyword evidence="5" id="KW-0548">Nucleotidyltransferase</keyword>
<dbReference type="PANTHER" id="PTHR11076:SF35">
    <property type="entry name" value="DNA REPAIR PROTEIN HOMOLOG YOBH"/>
    <property type="match status" value="1"/>
</dbReference>
<dbReference type="SUPFAM" id="SSF56672">
    <property type="entry name" value="DNA/RNA polymerases"/>
    <property type="match status" value="1"/>
</dbReference>
<protein>
    <submittedName>
        <fullName evidence="11">Excinuclease ABC subunit A</fullName>
    </submittedName>
    <submittedName>
        <fullName evidence="9">Y-family DNA polymerase</fullName>
    </submittedName>
</protein>
<dbReference type="Gene3D" id="3.40.1170.60">
    <property type="match status" value="1"/>
</dbReference>
<reference evidence="10 14" key="3">
    <citation type="submission" date="2019-04" db="EMBL/GenBank/DDBJ databases">
        <authorList>
            <person name="Ashton P.M."/>
            <person name="Dallman T."/>
            <person name="Nair S."/>
            <person name="De Pinna E."/>
            <person name="Peters T."/>
            <person name="Grant K."/>
        </authorList>
    </citation>
    <scope>NUCLEOTIDE SEQUENCE [LARGE SCALE GENOMIC DNA]</scope>
    <source>
        <strain evidence="10 14">406731</strain>
    </source>
</reference>
<dbReference type="GO" id="GO:0006281">
    <property type="term" value="P:DNA repair"/>
    <property type="evidence" value="ECO:0007669"/>
    <property type="project" value="UniProtKB-KW"/>
</dbReference>
<dbReference type="PANTHER" id="PTHR11076">
    <property type="entry name" value="DNA REPAIR POLYMERASE UMUC / TRANSFERASE FAMILY MEMBER"/>
    <property type="match status" value="1"/>
</dbReference>
<dbReference type="Proteomes" id="UP000337746">
    <property type="component" value="Unassembled WGS sequence"/>
</dbReference>
<gene>
    <name evidence="9" type="ORF">BCZ21_14280</name>
    <name evidence="10" type="ORF">D4U23_14460</name>
    <name evidence="11" type="ORF">DCK61_15360</name>
</gene>
<organism evidence="9 12">
    <name type="scientific">Listeria monocytogenes</name>
    <dbReference type="NCBI Taxonomy" id="1639"/>
    <lineage>
        <taxon>Bacteria</taxon>
        <taxon>Bacillati</taxon>
        <taxon>Bacillota</taxon>
        <taxon>Bacilli</taxon>
        <taxon>Bacillales</taxon>
        <taxon>Listeriaceae</taxon>
        <taxon>Listeria</taxon>
    </lineage>
</organism>
<evidence type="ECO:0000313" key="9">
    <source>
        <dbReference type="EMBL" id="EAG2088432.1"/>
    </source>
</evidence>
<accession>A0A3T2HEM0</accession>
<evidence type="ECO:0000256" key="2">
    <source>
        <dbReference type="ARBA" id="ARBA00022457"/>
    </source>
</evidence>
<keyword evidence="7" id="KW-0227">DNA damage</keyword>
<dbReference type="InterPro" id="IPR043128">
    <property type="entry name" value="Rev_trsase/Diguanyl_cyclase"/>
</dbReference>
<dbReference type="GO" id="GO:0009432">
    <property type="term" value="P:SOS response"/>
    <property type="evidence" value="ECO:0007669"/>
    <property type="project" value="TreeGrafter"/>
</dbReference>
<dbReference type="Gene3D" id="3.30.1490.100">
    <property type="entry name" value="DNA polymerase, Y-family, little finger domain"/>
    <property type="match status" value="1"/>
</dbReference>
<evidence type="ECO:0000256" key="1">
    <source>
        <dbReference type="ARBA" id="ARBA00010945"/>
    </source>
</evidence>
<reference evidence="11 13" key="1">
    <citation type="submission" date="2018-04" db="EMBL/GenBank/DDBJ databases">
        <title>Genome Analysis of a Prevalent Clone of Listeria monocytogenes Sequence Type 87 in China.</title>
        <authorList>
            <person name="Wang Y."/>
        </authorList>
    </citation>
    <scope>NUCLEOTIDE SEQUENCE [LARGE SCALE GENOMIC DNA]</scope>
    <source>
        <strain evidence="11 13">ICDC_LM1523</strain>
    </source>
</reference>